<dbReference type="GO" id="GO:0016020">
    <property type="term" value="C:membrane"/>
    <property type="evidence" value="ECO:0007669"/>
    <property type="project" value="GOC"/>
</dbReference>
<dbReference type="NCBIfam" id="NF002150">
    <property type="entry name" value="PRK00982.1-4"/>
    <property type="match status" value="1"/>
</dbReference>
<dbReference type="GO" id="GO:0000035">
    <property type="term" value="F:acyl binding"/>
    <property type="evidence" value="ECO:0007669"/>
    <property type="project" value="TreeGrafter"/>
</dbReference>
<dbReference type="PROSITE" id="PS50075">
    <property type="entry name" value="CARRIER"/>
    <property type="match status" value="1"/>
</dbReference>
<dbReference type="InterPro" id="IPR009081">
    <property type="entry name" value="PP-bd_ACP"/>
</dbReference>
<keyword evidence="7" id="KW-0963">Cytoplasm</keyword>
<dbReference type="GO" id="GO:0005829">
    <property type="term" value="C:cytosol"/>
    <property type="evidence" value="ECO:0007669"/>
    <property type="project" value="TreeGrafter"/>
</dbReference>
<dbReference type="GO" id="GO:0000036">
    <property type="term" value="F:acyl carrier activity"/>
    <property type="evidence" value="ECO:0007669"/>
    <property type="project" value="UniProtKB-UniRule"/>
</dbReference>
<keyword evidence="3 7" id="KW-0597">Phosphoprotein</keyword>
<dbReference type="Proteomes" id="UP000315343">
    <property type="component" value="Unassembled WGS sequence"/>
</dbReference>
<dbReference type="RefSeq" id="WP_019227311.1">
    <property type="nucleotide sequence ID" value="NZ_DAMBUX010000014.1"/>
</dbReference>
<feature type="domain" description="Carrier" evidence="10">
    <location>
        <begin position="1"/>
        <end position="75"/>
    </location>
</feature>
<protein>
    <recommendedName>
        <fullName evidence="7 8">Acyl carrier protein</fullName>
        <shortName evidence="7">ACP</shortName>
    </recommendedName>
</protein>
<evidence type="ECO:0000256" key="7">
    <source>
        <dbReference type="HAMAP-Rule" id="MF_01217"/>
    </source>
</evidence>
<keyword evidence="4 7" id="KW-0276">Fatty acid metabolism</keyword>
<evidence type="ECO:0000256" key="5">
    <source>
        <dbReference type="ARBA" id="ARBA00023098"/>
    </source>
</evidence>
<evidence type="ECO:0000313" key="11">
    <source>
        <dbReference type="EMBL" id="TWH77954.1"/>
    </source>
</evidence>
<evidence type="ECO:0000256" key="4">
    <source>
        <dbReference type="ARBA" id="ARBA00022832"/>
    </source>
</evidence>
<dbReference type="InterPro" id="IPR003231">
    <property type="entry name" value="ACP"/>
</dbReference>
<evidence type="ECO:0000256" key="3">
    <source>
        <dbReference type="ARBA" id="ARBA00022553"/>
    </source>
</evidence>
<dbReference type="InterPro" id="IPR036736">
    <property type="entry name" value="ACP-like_sf"/>
</dbReference>
<dbReference type="UniPathway" id="UPA00094"/>
<keyword evidence="12" id="KW-1185">Reference proteome</keyword>
<dbReference type="Gene3D" id="1.10.1200.10">
    <property type="entry name" value="ACP-like"/>
    <property type="match status" value="1"/>
</dbReference>
<dbReference type="HAMAP" id="MF_01217">
    <property type="entry name" value="Acyl_carrier"/>
    <property type="match status" value="1"/>
</dbReference>
<comment type="similarity">
    <text evidence="7">Belongs to the acyl carrier protein (ACP) family.</text>
</comment>
<dbReference type="AlphaFoldDB" id="A0A562J4W7"/>
<keyword evidence="6 7" id="KW-0275">Fatty acid biosynthesis</keyword>
<sequence length="75" mass="8528">MILEKVKAILVEELDVEEENINLDSKIKDDLGADSLDLFELISKIEDELDITIDEEDYGKLVTVGDIVNYITDKQ</sequence>
<accession>A0A562J4W7</accession>
<evidence type="ECO:0000256" key="9">
    <source>
        <dbReference type="RuleBase" id="RU003545"/>
    </source>
</evidence>
<proteinExistence type="inferred from homology"/>
<comment type="pathway">
    <text evidence="7 9">Lipid metabolism; fatty acid biosynthesis.</text>
</comment>
<evidence type="ECO:0000256" key="2">
    <source>
        <dbReference type="ARBA" id="ARBA00022516"/>
    </source>
</evidence>
<dbReference type="PANTHER" id="PTHR20863">
    <property type="entry name" value="ACYL CARRIER PROTEIN"/>
    <property type="match status" value="1"/>
</dbReference>
<keyword evidence="1 7" id="KW-0596">Phosphopantetheine</keyword>
<dbReference type="NCBIfam" id="NF002148">
    <property type="entry name" value="PRK00982.1-2"/>
    <property type="match status" value="1"/>
</dbReference>
<evidence type="ECO:0000313" key="12">
    <source>
        <dbReference type="Proteomes" id="UP000315343"/>
    </source>
</evidence>
<reference evidence="11 12" key="1">
    <citation type="submission" date="2019-07" db="EMBL/GenBank/DDBJ databases">
        <title>Genomic Encyclopedia of Type Strains, Phase I: the one thousand microbial genomes (KMG-I) project.</title>
        <authorList>
            <person name="Kyrpides N."/>
        </authorList>
    </citation>
    <scope>NUCLEOTIDE SEQUENCE [LARGE SCALE GENOMIC DNA]</scope>
    <source>
        <strain evidence="11 12">DSM 13558</strain>
    </source>
</reference>
<organism evidence="11 12">
    <name type="scientific">Sedimentibacter saalensis</name>
    <dbReference type="NCBI Taxonomy" id="130788"/>
    <lineage>
        <taxon>Bacteria</taxon>
        <taxon>Bacillati</taxon>
        <taxon>Bacillota</taxon>
        <taxon>Tissierellia</taxon>
        <taxon>Sedimentibacter</taxon>
    </lineage>
</organism>
<evidence type="ECO:0000256" key="6">
    <source>
        <dbReference type="ARBA" id="ARBA00023160"/>
    </source>
</evidence>
<dbReference type="NCBIfam" id="TIGR00517">
    <property type="entry name" value="acyl_carrier"/>
    <property type="match status" value="1"/>
</dbReference>
<evidence type="ECO:0000259" key="10">
    <source>
        <dbReference type="PROSITE" id="PS50075"/>
    </source>
</evidence>
<dbReference type="GO" id="GO:0009245">
    <property type="term" value="P:lipid A biosynthetic process"/>
    <property type="evidence" value="ECO:0007669"/>
    <property type="project" value="TreeGrafter"/>
</dbReference>
<evidence type="ECO:0000256" key="8">
    <source>
        <dbReference type="NCBIfam" id="TIGR00517"/>
    </source>
</evidence>
<name>A0A562J4W7_9FIRM</name>
<keyword evidence="2 7" id="KW-0444">Lipid biosynthesis</keyword>
<comment type="PTM">
    <text evidence="9">4'-phosphopantetheine is transferred from CoA to a specific serine of apo-ACP by acpS.</text>
</comment>
<comment type="caution">
    <text evidence="11">The sequence shown here is derived from an EMBL/GenBank/DDBJ whole genome shotgun (WGS) entry which is preliminary data.</text>
</comment>
<dbReference type="Pfam" id="PF00550">
    <property type="entry name" value="PP-binding"/>
    <property type="match status" value="1"/>
</dbReference>
<dbReference type="SUPFAM" id="SSF47336">
    <property type="entry name" value="ACP-like"/>
    <property type="match status" value="1"/>
</dbReference>
<comment type="function">
    <text evidence="7 9">Carrier of the growing fatty acid chain in fatty acid biosynthesis.</text>
</comment>
<keyword evidence="5 7" id="KW-0443">Lipid metabolism</keyword>
<gene>
    <name evidence="7" type="primary">acpP</name>
    <name evidence="11" type="ORF">LY60_03144</name>
</gene>
<dbReference type="PANTHER" id="PTHR20863:SF76">
    <property type="entry name" value="CARRIER DOMAIN-CONTAINING PROTEIN"/>
    <property type="match status" value="1"/>
</dbReference>
<evidence type="ECO:0000256" key="1">
    <source>
        <dbReference type="ARBA" id="ARBA00022450"/>
    </source>
</evidence>
<comment type="PTM">
    <text evidence="7">4'-phosphopantetheine is transferred from CoA to a specific serine of apo-ACP by AcpS. This modification is essential for activity because fatty acids are bound in thioester linkage to the sulfhydryl of the prosthetic group.</text>
</comment>
<comment type="subcellular location">
    <subcellularLocation>
        <location evidence="7">Cytoplasm</location>
    </subcellularLocation>
</comment>
<dbReference type="EMBL" id="VLKH01000011">
    <property type="protein sequence ID" value="TWH77954.1"/>
    <property type="molecule type" value="Genomic_DNA"/>
</dbReference>
<feature type="modified residue" description="O-(pantetheine 4'-phosphoryl)serine" evidence="7">
    <location>
        <position position="35"/>
    </location>
</feature>